<dbReference type="Gene3D" id="1.10.443.10">
    <property type="entry name" value="Intergrase catalytic core"/>
    <property type="match status" value="1"/>
</dbReference>
<keyword evidence="1" id="KW-0238">DNA-binding</keyword>
<dbReference type="InterPro" id="IPR013762">
    <property type="entry name" value="Integrase-like_cat_sf"/>
</dbReference>
<organism evidence="4">
    <name type="scientific">marine sediment metagenome</name>
    <dbReference type="NCBI Taxonomy" id="412755"/>
    <lineage>
        <taxon>unclassified sequences</taxon>
        <taxon>metagenomes</taxon>
        <taxon>ecological metagenomes</taxon>
    </lineage>
</organism>
<dbReference type="InterPro" id="IPR010998">
    <property type="entry name" value="Integrase_recombinase_N"/>
</dbReference>
<evidence type="ECO:0000259" key="3">
    <source>
        <dbReference type="PROSITE" id="PS51898"/>
    </source>
</evidence>
<reference evidence="4" key="1">
    <citation type="journal article" date="2015" name="Nature">
        <title>Complex archaea that bridge the gap between prokaryotes and eukaryotes.</title>
        <authorList>
            <person name="Spang A."/>
            <person name="Saw J.H."/>
            <person name="Jorgensen S.L."/>
            <person name="Zaremba-Niedzwiedzka K."/>
            <person name="Martijn J."/>
            <person name="Lind A.E."/>
            <person name="van Eijk R."/>
            <person name="Schleper C."/>
            <person name="Guy L."/>
            <person name="Ettema T.J."/>
        </authorList>
    </citation>
    <scope>NUCLEOTIDE SEQUENCE</scope>
</reference>
<dbReference type="InterPro" id="IPR002104">
    <property type="entry name" value="Integrase_catalytic"/>
</dbReference>
<evidence type="ECO:0000256" key="2">
    <source>
        <dbReference type="ARBA" id="ARBA00023172"/>
    </source>
</evidence>
<evidence type="ECO:0000313" key="4">
    <source>
        <dbReference type="EMBL" id="KKM21766.1"/>
    </source>
</evidence>
<dbReference type="InterPro" id="IPR011010">
    <property type="entry name" value="DNA_brk_join_enz"/>
</dbReference>
<evidence type="ECO:0000256" key="1">
    <source>
        <dbReference type="ARBA" id="ARBA00023125"/>
    </source>
</evidence>
<accession>A0A0F9I2A6</accession>
<gene>
    <name evidence="4" type="ORF">LCGC14_1632090</name>
</gene>
<comment type="caution">
    <text evidence="4">The sequence shown here is derived from an EMBL/GenBank/DDBJ whole genome shotgun (WGS) entry which is preliminary data.</text>
</comment>
<dbReference type="EMBL" id="LAZR01013484">
    <property type="protein sequence ID" value="KKM21766.1"/>
    <property type="molecule type" value="Genomic_DNA"/>
</dbReference>
<protein>
    <recommendedName>
        <fullName evidence="3">Tyr recombinase domain-containing protein</fullName>
    </recommendedName>
</protein>
<dbReference type="SUPFAM" id="SSF56349">
    <property type="entry name" value="DNA breaking-rejoining enzymes"/>
    <property type="match status" value="1"/>
</dbReference>
<dbReference type="GO" id="GO:0015074">
    <property type="term" value="P:DNA integration"/>
    <property type="evidence" value="ECO:0007669"/>
    <property type="project" value="InterPro"/>
</dbReference>
<proteinExistence type="predicted"/>
<dbReference type="AlphaFoldDB" id="A0A0F9I2A6"/>
<sequence length="377" mass="42382">MDDIEERKALVKGRKIPIPEGVDVGEWFYTDGQAGFPEKPQEDSQVDTTGDITGLIEEYLAGRRLDVEAGQLGHASYASDQYHLSGFRRFCETKGATDLAVAVGTGNLNAYRTQEMGRLARGEISAVTVRHVLRTVKALMRWAFDQEILDSLPRILNKYRIAVPAPTPQFFEVDEVKGLYDAATDPVKLYILLGLNCGYTQSDIATLEHSHVDWGQAMIVRDRNKTGQAQEHKLWQRTLTLLKRQATPPRDSSLVLLSQSGKSLLQQTINADGKPSRMDAIGIGFRQIRGHVNWARKESQREIKLTFKYFRKTGANMIAKEYQANPFLVDLYQAHAHGGMRRHYAQQHYGELHKATDWLASIYGFDKEESSSSGGNP</sequence>
<feature type="domain" description="Tyr recombinase" evidence="3">
    <location>
        <begin position="166"/>
        <end position="364"/>
    </location>
</feature>
<dbReference type="GO" id="GO:0006310">
    <property type="term" value="P:DNA recombination"/>
    <property type="evidence" value="ECO:0007669"/>
    <property type="project" value="UniProtKB-KW"/>
</dbReference>
<keyword evidence="2" id="KW-0233">DNA recombination</keyword>
<dbReference type="PROSITE" id="PS51898">
    <property type="entry name" value="TYR_RECOMBINASE"/>
    <property type="match status" value="1"/>
</dbReference>
<name>A0A0F9I2A6_9ZZZZ</name>
<dbReference type="GO" id="GO:0003677">
    <property type="term" value="F:DNA binding"/>
    <property type="evidence" value="ECO:0007669"/>
    <property type="project" value="UniProtKB-KW"/>
</dbReference>
<dbReference type="Gene3D" id="1.10.150.130">
    <property type="match status" value="1"/>
</dbReference>